<feature type="domain" description="HTH cro/C1-type" evidence="1">
    <location>
        <begin position="15"/>
        <end position="46"/>
    </location>
</feature>
<evidence type="ECO:0000313" key="3">
    <source>
        <dbReference type="Proteomes" id="UP001500191"/>
    </source>
</evidence>
<dbReference type="Pfam" id="PF13443">
    <property type="entry name" value="HTH_26"/>
    <property type="match status" value="1"/>
</dbReference>
<dbReference type="Gene3D" id="1.10.260.40">
    <property type="entry name" value="lambda repressor-like DNA-binding domains"/>
    <property type="match status" value="1"/>
</dbReference>
<dbReference type="SUPFAM" id="SSF47413">
    <property type="entry name" value="lambda repressor-like DNA-binding domains"/>
    <property type="match status" value="1"/>
</dbReference>
<evidence type="ECO:0000259" key="1">
    <source>
        <dbReference type="Pfam" id="PF13443"/>
    </source>
</evidence>
<keyword evidence="3" id="KW-1185">Reference proteome</keyword>
<dbReference type="InterPro" id="IPR010982">
    <property type="entry name" value="Lambda_DNA-bd_dom_sf"/>
</dbReference>
<gene>
    <name evidence="2" type="ORF">GCM10008937_14940</name>
</gene>
<accession>A0ABP3LY57</accession>
<dbReference type="EMBL" id="BAAADB010000012">
    <property type="protein sequence ID" value="GAA0508130.1"/>
    <property type="molecule type" value="Genomic_DNA"/>
</dbReference>
<protein>
    <recommendedName>
        <fullName evidence="1">HTH cro/C1-type domain-containing protein</fullName>
    </recommendedName>
</protein>
<dbReference type="RefSeq" id="WP_343757423.1">
    <property type="nucleotide sequence ID" value="NZ_BAAADB010000012.1"/>
</dbReference>
<evidence type="ECO:0000313" key="2">
    <source>
        <dbReference type="EMBL" id="GAA0508130.1"/>
    </source>
</evidence>
<sequence length="73" mass="8251">MSADPTPHAVELVEQALKEQGKTRSDLARDLNISRQQITRTLNTTALINPRSEHWLPILDALGLEIIVRHKET</sequence>
<name>A0ABP3LY57_9DEIO</name>
<reference evidence="3" key="1">
    <citation type="journal article" date="2019" name="Int. J. Syst. Evol. Microbiol.">
        <title>The Global Catalogue of Microorganisms (GCM) 10K type strain sequencing project: providing services to taxonomists for standard genome sequencing and annotation.</title>
        <authorList>
            <consortium name="The Broad Institute Genomics Platform"/>
            <consortium name="The Broad Institute Genome Sequencing Center for Infectious Disease"/>
            <person name="Wu L."/>
            <person name="Ma J."/>
        </authorList>
    </citation>
    <scope>NUCLEOTIDE SEQUENCE [LARGE SCALE GENOMIC DNA]</scope>
    <source>
        <strain evidence="3">JCM 14368</strain>
    </source>
</reference>
<proteinExistence type="predicted"/>
<comment type="caution">
    <text evidence="2">The sequence shown here is derived from an EMBL/GenBank/DDBJ whole genome shotgun (WGS) entry which is preliminary data.</text>
</comment>
<dbReference type="InterPro" id="IPR001387">
    <property type="entry name" value="Cro/C1-type_HTH"/>
</dbReference>
<dbReference type="Proteomes" id="UP001500191">
    <property type="component" value="Unassembled WGS sequence"/>
</dbReference>
<organism evidence="2 3">
    <name type="scientific">Deinococcus depolymerans</name>
    <dbReference type="NCBI Taxonomy" id="392408"/>
    <lineage>
        <taxon>Bacteria</taxon>
        <taxon>Thermotogati</taxon>
        <taxon>Deinococcota</taxon>
        <taxon>Deinococci</taxon>
        <taxon>Deinococcales</taxon>
        <taxon>Deinococcaceae</taxon>
        <taxon>Deinococcus</taxon>
    </lineage>
</organism>